<dbReference type="PROSITE" id="PS51707">
    <property type="entry name" value="CYTH"/>
    <property type="match status" value="1"/>
</dbReference>
<feature type="active site" description="Proton acceptor" evidence="1">
    <location>
        <position position="30"/>
    </location>
</feature>
<dbReference type="CDD" id="cd07891">
    <property type="entry name" value="CYTH-like_CthTTM-like_1"/>
    <property type="match status" value="1"/>
</dbReference>
<accession>A0A1Y5T1L3</accession>
<feature type="domain" description="CYTH" evidence="2">
    <location>
        <begin position="2"/>
        <end position="146"/>
    </location>
</feature>
<reference evidence="3 4" key="1">
    <citation type="submission" date="2017-03" db="EMBL/GenBank/DDBJ databases">
        <authorList>
            <person name="Afonso C.L."/>
            <person name="Miller P.J."/>
            <person name="Scott M.A."/>
            <person name="Spackman E."/>
            <person name="Goraichik I."/>
            <person name="Dimitrov K.M."/>
            <person name="Suarez D.L."/>
            <person name="Swayne D.E."/>
        </authorList>
    </citation>
    <scope>NUCLEOTIDE SEQUENCE [LARGE SCALE GENOMIC DNA]</scope>
    <source>
        <strain evidence="3 4">CECT 7066</strain>
    </source>
</reference>
<dbReference type="InterPro" id="IPR023577">
    <property type="entry name" value="CYTH_domain"/>
</dbReference>
<dbReference type="PANTHER" id="PTHR40114">
    <property type="entry name" value="SLR0698 PROTEIN"/>
    <property type="match status" value="1"/>
</dbReference>
<dbReference type="Proteomes" id="UP000193870">
    <property type="component" value="Unassembled WGS sequence"/>
</dbReference>
<dbReference type="AlphaFoldDB" id="A0A1Y5T1L3"/>
<dbReference type="PANTHER" id="PTHR40114:SF1">
    <property type="entry name" value="SLR0698 PROTEIN"/>
    <property type="match status" value="1"/>
</dbReference>
<dbReference type="Pfam" id="PF01928">
    <property type="entry name" value="CYTH"/>
    <property type="match status" value="1"/>
</dbReference>
<evidence type="ECO:0000313" key="3">
    <source>
        <dbReference type="EMBL" id="SLN53389.1"/>
    </source>
</evidence>
<dbReference type="OrthoDB" id="9805588at2"/>
<sequence>MAEEIERKFLVTGDGWKEGVSDRHAFRQFYLSHSKTATVRVRITDDVSARLTVKGNREGPARPEYEWDIPIEDAREMEALATGRVLVKTRHVVPAGDLAWEVDVFADGLILAEIELPSEDAAFERPDWLGEEVTDDPAYYNAAMALGTG</sequence>
<dbReference type="SUPFAM" id="SSF55154">
    <property type="entry name" value="CYTH-like phosphatases"/>
    <property type="match status" value="1"/>
</dbReference>
<gene>
    <name evidence="3" type="ORF">PAM7066_02505</name>
</gene>
<keyword evidence="4" id="KW-1185">Reference proteome</keyword>
<dbReference type="InterPro" id="IPR012042">
    <property type="entry name" value="NeuTTM/CthTTM-like"/>
</dbReference>
<protein>
    <submittedName>
        <fullName evidence="3">CYTH domain protein</fullName>
    </submittedName>
</protein>
<dbReference type="SMART" id="SM01118">
    <property type="entry name" value="CYTH"/>
    <property type="match status" value="1"/>
</dbReference>
<name>A0A1Y5T1L3_9RHOB</name>
<dbReference type="InterPro" id="IPR033469">
    <property type="entry name" value="CYTH-like_dom_sf"/>
</dbReference>
<dbReference type="EMBL" id="FWFV01000007">
    <property type="protein sequence ID" value="SLN53389.1"/>
    <property type="molecule type" value="Genomic_DNA"/>
</dbReference>
<dbReference type="STRING" id="315423.SAMN04488020_10733"/>
<dbReference type="PIRSF" id="PIRSF016487">
    <property type="entry name" value="CYTH_UCP016487"/>
    <property type="match status" value="1"/>
</dbReference>
<organism evidence="3 4">
    <name type="scientific">Palleronia marisminoris</name>
    <dbReference type="NCBI Taxonomy" id="315423"/>
    <lineage>
        <taxon>Bacteria</taxon>
        <taxon>Pseudomonadati</taxon>
        <taxon>Pseudomonadota</taxon>
        <taxon>Alphaproteobacteria</taxon>
        <taxon>Rhodobacterales</taxon>
        <taxon>Roseobacteraceae</taxon>
        <taxon>Palleronia</taxon>
    </lineage>
</organism>
<evidence type="ECO:0000259" key="2">
    <source>
        <dbReference type="PROSITE" id="PS51707"/>
    </source>
</evidence>
<evidence type="ECO:0000256" key="1">
    <source>
        <dbReference type="PIRSR" id="PIRSR016487-1"/>
    </source>
</evidence>
<evidence type="ECO:0000313" key="4">
    <source>
        <dbReference type="Proteomes" id="UP000193870"/>
    </source>
</evidence>
<proteinExistence type="predicted"/>
<dbReference type="Gene3D" id="2.40.320.10">
    <property type="entry name" value="Hypothetical Protein Pfu-838710-001"/>
    <property type="match status" value="1"/>
</dbReference>
<dbReference type="RefSeq" id="WP_085854514.1">
    <property type="nucleotide sequence ID" value="NZ_FOPF01000007.1"/>
</dbReference>